<name>A0A4R2Q4Z1_9PSEU</name>
<comment type="caution">
    <text evidence="3">The sequence shown here is derived from an EMBL/GenBank/DDBJ whole genome shotgun (WGS) entry which is preliminary data.</text>
</comment>
<dbReference type="InterPro" id="IPR006076">
    <property type="entry name" value="FAD-dep_OxRdtase"/>
</dbReference>
<proteinExistence type="predicted"/>
<gene>
    <name evidence="3" type="ORF">EV191_12037</name>
</gene>
<dbReference type="Pfam" id="PF01266">
    <property type="entry name" value="DAO"/>
    <property type="match status" value="1"/>
</dbReference>
<reference evidence="3 4" key="1">
    <citation type="submission" date="2019-03" db="EMBL/GenBank/DDBJ databases">
        <title>Genomic Encyclopedia of Type Strains, Phase IV (KMG-IV): sequencing the most valuable type-strain genomes for metagenomic binning, comparative biology and taxonomic classification.</title>
        <authorList>
            <person name="Goeker M."/>
        </authorList>
    </citation>
    <scope>NUCLEOTIDE SEQUENCE [LARGE SCALE GENOMIC DNA]</scope>
    <source>
        <strain evidence="3 4">DSM 45765</strain>
    </source>
</reference>
<dbReference type="Gene3D" id="3.50.50.60">
    <property type="entry name" value="FAD/NAD(P)-binding domain"/>
    <property type="match status" value="1"/>
</dbReference>
<dbReference type="AlphaFoldDB" id="A0A4R2Q4Z1"/>
<protein>
    <submittedName>
        <fullName evidence="3">D-arginine dehydrogenase</fullName>
    </submittedName>
</protein>
<keyword evidence="1" id="KW-0560">Oxidoreductase</keyword>
<dbReference type="RefSeq" id="WP_132880511.1">
    <property type="nucleotide sequence ID" value="NZ_SLXQ01000020.1"/>
</dbReference>
<dbReference type="PANTHER" id="PTHR13847:SF287">
    <property type="entry name" value="FAD-DEPENDENT OXIDOREDUCTASE DOMAIN-CONTAINING PROTEIN 1"/>
    <property type="match status" value="1"/>
</dbReference>
<keyword evidence="4" id="KW-1185">Reference proteome</keyword>
<accession>A0A4R2Q4Z1</accession>
<dbReference type="GO" id="GO:0016491">
    <property type="term" value="F:oxidoreductase activity"/>
    <property type="evidence" value="ECO:0007669"/>
    <property type="project" value="UniProtKB-KW"/>
</dbReference>
<dbReference type="EMBL" id="SLXQ01000020">
    <property type="protein sequence ID" value="TCP43883.1"/>
    <property type="molecule type" value="Genomic_DNA"/>
</dbReference>
<evidence type="ECO:0000313" key="4">
    <source>
        <dbReference type="Proteomes" id="UP000294911"/>
    </source>
</evidence>
<dbReference type="Proteomes" id="UP000294911">
    <property type="component" value="Unassembled WGS sequence"/>
</dbReference>
<dbReference type="GO" id="GO:0005737">
    <property type="term" value="C:cytoplasm"/>
    <property type="evidence" value="ECO:0007669"/>
    <property type="project" value="TreeGrafter"/>
</dbReference>
<dbReference type="Gene3D" id="3.30.9.10">
    <property type="entry name" value="D-Amino Acid Oxidase, subunit A, domain 2"/>
    <property type="match status" value="1"/>
</dbReference>
<dbReference type="PANTHER" id="PTHR13847">
    <property type="entry name" value="SARCOSINE DEHYDROGENASE-RELATED"/>
    <property type="match status" value="1"/>
</dbReference>
<evidence type="ECO:0000259" key="2">
    <source>
        <dbReference type="Pfam" id="PF01266"/>
    </source>
</evidence>
<dbReference type="SUPFAM" id="SSF51905">
    <property type="entry name" value="FAD/NAD(P)-binding domain"/>
    <property type="match status" value="1"/>
</dbReference>
<feature type="domain" description="FAD dependent oxidoreductase" evidence="2">
    <location>
        <begin position="6"/>
        <end position="343"/>
    </location>
</feature>
<evidence type="ECO:0000313" key="3">
    <source>
        <dbReference type="EMBL" id="TCP43883.1"/>
    </source>
</evidence>
<sequence>MAQTCDVVVIGGGIAGVSLGYHLAADRGVVVLDAEPMLASHSTGRSAATYLTSYGPSPVRKLTVASRARFTELAARFDQPDPLSPLPAVWAATDDESDAAASRLLAECTDELRLLDARAALELAPVLDPDVLRYGVCEENSDTIDVLAVHQAYLRGFRERGGQVRTEAPVDGLARNGTGWRVRAGDAEFDCALVVNAAGAWADRISALAGLPEIGFVPKRRTLFTSPPGADSGWPETDAVVADAADRWYAKHEGPNVLASPADAEPCEPCDARADELGIARAIEDINAATRLRLRTVYTSWGGLRTFSPDGVPVVGELAEFPGFAYFAGQGGYGIQMGPALASLGHAVLTGQEVPADIPVAPEELSPARFG</sequence>
<evidence type="ECO:0000256" key="1">
    <source>
        <dbReference type="ARBA" id="ARBA00023002"/>
    </source>
</evidence>
<dbReference type="InterPro" id="IPR036188">
    <property type="entry name" value="FAD/NAD-bd_sf"/>
</dbReference>
<organism evidence="3 4">
    <name type="scientific">Tamaricihabitans halophyticus</name>
    <dbReference type="NCBI Taxonomy" id="1262583"/>
    <lineage>
        <taxon>Bacteria</taxon>
        <taxon>Bacillati</taxon>
        <taxon>Actinomycetota</taxon>
        <taxon>Actinomycetes</taxon>
        <taxon>Pseudonocardiales</taxon>
        <taxon>Pseudonocardiaceae</taxon>
        <taxon>Tamaricihabitans</taxon>
    </lineage>
</organism>
<dbReference type="OrthoDB" id="9806257at2"/>